<feature type="binding site" evidence="4">
    <location>
        <begin position="289"/>
        <end position="294"/>
    </location>
    <ligand>
        <name>ATP</name>
        <dbReference type="ChEBI" id="CHEBI:30616"/>
    </ligand>
</feature>
<reference evidence="7 8" key="2">
    <citation type="journal article" date="2017" name="Int. J. Syst. Evol. Microbiol.">
        <title>Rouxiella badensis sp. nov. and Rouxiella silvae sp. nov. isolated from peat bog soil in Germany and emendation of the genus description.</title>
        <authorList>
            <person name="Le Fleche-Mateos A."/>
            <person name="Kugler J.H."/>
            <person name="Hansen S.H."/>
            <person name="Syldatk C."/>
            <person name="Hausmann R."/>
            <person name="Lomprez F."/>
            <person name="Vandenbogaert M."/>
            <person name="Manuguerra J.C."/>
            <person name="Grimont P.A."/>
        </authorList>
    </citation>
    <scope>NUCLEOTIDE SEQUENCE [LARGE SCALE GENOMIC DNA]</scope>
    <source>
        <strain evidence="7 8">213</strain>
    </source>
</reference>
<dbReference type="Proteomes" id="UP000705283">
    <property type="component" value="Unassembled WGS sequence"/>
</dbReference>
<evidence type="ECO:0000313" key="7">
    <source>
        <dbReference type="EMBL" id="ORJ21613.1"/>
    </source>
</evidence>
<keyword evidence="4" id="KW-0547">Nucleotide-binding</keyword>
<dbReference type="GO" id="GO:0008906">
    <property type="term" value="F:inosine kinase activity"/>
    <property type="evidence" value="ECO:0007669"/>
    <property type="project" value="UniProtKB-UniRule"/>
</dbReference>
<gene>
    <name evidence="4" type="primary">gsk</name>
    <name evidence="7" type="ORF">BS639_09115</name>
    <name evidence="6" type="ORF">ITX54_01095</name>
</gene>
<evidence type="ECO:0000256" key="3">
    <source>
        <dbReference type="ARBA" id="ARBA00022777"/>
    </source>
</evidence>
<keyword evidence="4" id="KW-0460">Magnesium</keyword>
<reference evidence="7" key="1">
    <citation type="submission" date="2016-12" db="EMBL/GenBank/DDBJ databases">
        <authorList>
            <person name="Le Fleche-Mateos A."/>
        </authorList>
    </citation>
    <scope>NUCLEOTIDE SEQUENCE</scope>
    <source>
        <strain evidence="7">213</strain>
    </source>
</reference>
<dbReference type="InterPro" id="IPR011611">
    <property type="entry name" value="PfkB_dom"/>
</dbReference>
<dbReference type="Proteomes" id="UP000192722">
    <property type="component" value="Unassembled WGS sequence"/>
</dbReference>
<dbReference type="HAMAP" id="MF_02246">
    <property type="entry name" value="Gua_Ino_kinase"/>
    <property type="match status" value="1"/>
</dbReference>
<dbReference type="PANTHER" id="PTHR43320:SF3">
    <property type="entry name" value="CARBOHYDRATE KINASE PFKB DOMAIN-CONTAINING PROTEIN"/>
    <property type="match status" value="1"/>
</dbReference>
<accession>A0AA40WZC0</accession>
<evidence type="ECO:0000256" key="1">
    <source>
        <dbReference type="ARBA" id="ARBA00010688"/>
    </source>
</evidence>
<comment type="cofactor">
    <cofactor evidence="4">
        <name>Mg(2+)</name>
        <dbReference type="ChEBI" id="CHEBI:18420"/>
    </cofactor>
</comment>
<dbReference type="GO" id="GO:0032264">
    <property type="term" value="P:IMP salvage"/>
    <property type="evidence" value="ECO:0007669"/>
    <property type="project" value="UniProtKB-UniRule"/>
</dbReference>
<comment type="catalytic activity">
    <reaction evidence="4">
        <text>inosine + ATP = IMP + ADP + H(+)</text>
        <dbReference type="Rhea" id="RHEA:21140"/>
        <dbReference type="ChEBI" id="CHEBI:15378"/>
        <dbReference type="ChEBI" id="CHEBI:17596"/>
        <dbReference type="ChEBI" id="CHEBI:30616"/>
        <dbReference type="ChEBI" id="CHEBI:58053"/>
        <dbReference type="ChEBI" id="CHEBI:456216"/>
        <dbReference type="EC" id="2.7.1.73"/>
    </reaction>
</comment>
<dbReference type="NCBIfam" id="NF011655">
    <property type="entry name" value="PRK15074.1"/>
    <property type="match status" value="1"/>
</dbReference>
<evidence type="ECO:0000313" key="6">
    <source>
        <dbReference type="EMBL" id="MBF6635267.1"/>
    </source>
</evidence>
<dbReference type="PANTHER" id="PTHR43320">
    <property type="entry name" value="SUGAR KINASE"/>
    <property type="match status" value="1"/>
</dbReference>
<dbReference type="InterPro" id="IPR052700">
    <property type="entry name" value="Carb_kinase_PfkB-like"/>
</dbReference>
<feature type="binding site" evidence="4">
    <location>
        <begin position="98"/>
        <end position="102"/>
    </location>
    <ligand>
        <name>GMP</name>
        <dbReference type="ChEBI" id="CHEBI:58115"/>
    </ligand>
</feature>
<dbReference type="EMBL" id="MRWD01000017">
    <property type="protein sequence ID" value="ORJ21613.1"/>
    <property type="molecule type" value="Genomic_DNA"/>
</dbReference>
<name>A0AA40WZC0_9GAMM</name>
<evidence type="ECO:0000313" key="9">
    <source>
        <dbReference type="Proteomes" id="UP000705283"/>
    </source>
</evidence>
<dbReference type="InterPro" id="IPR029056">
    <property type="entry name" value="Ribokinase-like"/>
</dbReference>
<feature type="binding site" evidence="4">
    <location>
        <begin position="45"/>
        <end position="50"/>
    </location>
    <ligand>
        <name>GMP</name>
        <dbReference type="ChEBI" id="CHEBI:58115"/>
    </ligand>
</feature>
<dbReference type="InterPro" id="IPR046405">
    <property type="entry name" value="IngK"/>
</dbReference>
<comment type="catalytic activity">
    <reaction evidence="4">
        <text>guanosine + ATP = GMP + ADP + H(+)</text>
        <dbReference type="Rhea" id="RHEA:27710"/>
        <dbReference type="ChEBI" id="CHEBI:15378"/>
        <dbReference type="ChEBI" id="CHEBI:16750"/>
        <dbReference type="ChEBI" id="CHEBI:30616"/>
        <dbReference type="ChEBI" id="CHEBI:58115"/>
        <dbReference type="ChEBI" id="CHEBI:456216"/>
        <dbReference type="EC" id="2.7.1.73"/>
    </reaction>
</comment>
<comment type="similarity">
    <text evidence="1 4">Belongs to the carbohydrate kinase PfkB family.</text>
</comment>
<keyword evidence="2 4" id="KW-0808">Transferase</keyword>
<comment type="pathway">
    <text evidence="4">Purine metabolism; GMP biosynthesis via salvage pathway.</text>
</comment>
<evidence type="ECO:0000256" key="2">
    <source>
        <dbReference type="ARBA" id="ARBA00022679"/>
    </source>
</evidence>
<evidence type="ECO:0000313" key="8">
    <source>
        <dbReference type="Proteomes" id="UP000192722"/>
    </source>
</evidence>
<dbReference type="SUPFAM" id="SSF53613">
    <property type="entry name" value="Ribokinase-like"/>
    <property type="match status" value="1"/>
</dbReference>
<keyword evidence="4" id="KW-0067">ATP-binding</keyword>
<keyword evidence="8" id="KW-1185">Reference proteome</keyword>
<dbReference type="AlphaFoldDB" id="A0AA40WZC0"/>
<dbReference type="EC" id="2.7.1.73" evidence="4"/>
<evidence type="ECO:0000256" key="4">
    <source>
        <dbReference type="HAMAP-Rule" id="MF_02246"/>
    </source>
</evidence>
<dbReference type="GO" id="GO:0032263">
    <property type="term" value="P:GMP salvage"/>
    <property type="evidence" value="ECO:0007669"/>
    <property type="project" value="UniProtKB-UniRule"/>
</dbReference>
<dbReference type="RefSeq" id="WP_055776912.1">
    <property type="nucleotide sequence ID" value="NZ_CBCSCF010000002.1"/>
</dbReference>
<feature type="domain" description="Carbohydrate kinase PfkB" evidence="5">
    <location>
        <begin position="142"/>
        <end position="299"/>
    </location>
</feature>
<keyword evidence="4" id="KW-0660">Purine salvage</keyword>
<evidence type="ECO:0000259" key="5">
    <source>
        <dbReference type="Pfam" id="PF00294"/>
    </source>
</evidence>
<feature type="binding site" evidence="4">
    <location>
        <position position="407"/>
    </location>
    <ligand>
        <name>ATP</name>
        <dbReference type="ChEBI" id="CHEBI:30616"/>
    </ligand>
</feature>
<keyword evidence="3 4" id="KW-0418">Kinase</keyword>
<protein>
    <recommendedName>
        <fullName evidence="4">Guanosine-inosine kinase</fullName>
        <ecNumber evidence="4">2.7.1.73</ecNumber>
    </recommendedName>
</protein>
<proteinExistence type="inferred from homology"/>
<dbReference type="Pfam" id="PF00294">
    <property type="entry name" value="PfkB"/>
    <property type="match status" value="1"/>
</dbReference>
<reference evidence="6" key="4">
    <citation type="submission" date="2022-09" db="EMBL/GenBank/DDBJ databases">
        <title>Rouxiella aceris sp. nov., isolated from tree sap and emended description of the genus Rhouxiella.</title>
        <authorList>
            <person name="Kim I.S."/>
        </authorList>
    </citation>
    <scope>NUCLEOTIDE SEQUENCE</scope>
    <source>
        <strain evidence="6">SAP-2</strain>
    </source>
</reference>
<reference evidence="6" key="3">
    <citation type="submission" date="2020-11" db="EMBL/GenBank/DDBJ databases">
        <authorList>
            <person name="Lee S.D."/>
        </authorList>
    </citation>
    <scope>NUCLEOTIDE SEQUENCE</scope>
    <source>
        <strain evidence="6">SAP-2</strain>
    </source>
</reference>
<dbReference type="EMBL" id="JADMKS010000001">
    <property type="protein sequence ID" value="MBF6635267.1"/>
    <property type="molecule type" value="Genomic_DNA"/>
</dbReference>
<dbReference type="GO" id="GO:0006166">
    <property type="term" value="P:purine ribonucleoside salvage"/>
    <property type="evidence" value="ECO:0007669"/>
    <property type="project" value="UniProtKB-KW"/>
</dbReference>
<feature type="binding site" evidence="4">
    <location>
        <position position="362"/>
    </location>
    <ligand>
        <name>ATP</name>
        <dbReference type="ChEBI" id="CHEBI:30616"/>
    </ligand>
</feature>
<sequence>MKFPGKRKSKHYFPVDAHDPLLRDSMLQAMQPESDTSASYIVGIDQTLVDIEAKVDDEVIERYGLIAGQSSLIDDERAELLYQELVANALITHQFAGGTIGNTLHNYSVLADDRSVQLGVMCSDVKIGGYAYRYLCNTSSLIDLDYLQGVDGAIGRCFTLINENGERTFAISPGHMNQLRASSIPEDVIAGASALVLTSYLLRGAVGDPMPEATMQAIAYAKKYQVPVVLTLGTQFVIAEDPQAWRDFINEHVTILAMNEDEACALTGLSDPLMALNQSLEWADLVLCTAGPSGLYMGSYTEDAYKRTTNHPLLPGAIAEFNQYEFSRAMRRESCTTPLRIFSHIAPYMGGPEKIMNTNGAGDGALSALLHDIAANGFHRMSVPNSSKHSREYLTYSSLAQVCKYANRVSFQVLNQHSPRLTRGLPEREDSLEESYWER</sequence>
<comment type="function">
    <text evidence="4">Catalyzes the phosphorylation of guanosine and inosine to GMP and IMP, respectively.</text>
</comment>
<comment type="pathway">
    <text evidence="4">Purine metabolism; IMP biosynthesis via salvage pathway; IMP from inosine: step 1/1.</text>
</comment>
<organism evidence="6 9">
    <name type="scientific">Rouxiella silvae</name>
    <dbReference type="NCBI Taxonomy" id="1646373"/>
    <lineage>
        <taxon>Bacteria</taxon>
        <taxon>Pseudomonadati</taxon>
        <taxon>Pseudomonadota</taxon>
        <taxon>Gammaproteobacteria</taxon>
        <taxon>Enterobacterales</taxon>
        <taxon>Yersiniaceae</taxon>
        <taxon>Rouxiella</taxon>
    </lineage>
</organism>
<dbReference type="GO" id="GO:0005524">
    <property type="term" value="F:ATP binding"/>
    <property type="evidence" value="ECO:0007669"/>
    <property type="project" value="UniProtKB-UniRule"/>
</dbReference>
<dbReference type="GO" id="GO:0106366">
    <property type="term" value="F:guanosine kinase activity"/>
    <property type="evidence" value="ECO:0007669"/>
    <property type="project" value="InterPro"/>
</dbReference>
<feature type="binding site" evidence="4">
    <location>
        <position position="203"/>
    </location>
    <ligand>
        <name>GMP</name>
        <dbReference type="ChEBI" id="CHEBI:58115"/>
    </ligand>
</feature>
<comment type="caution">
    <text evidence="6">The sequence shown here is derived from an EMBL/GenBank/DDBJ whole genome shotgun (WGS) entry which is preliminary data.</text>
</comment>
<dbReference type="Gene3D" id="3.40.1190.20">
    <property type="match status" value="1"/>
</dbReference>